<evidence type="ECO:0000256" key="2">
    <source>
        <dbReference type="SAM" id="SignalP"/>
    </source>
</evidence>
<gene>
    <name evidence="4" type="ORF">CDES_08840</name>
</gene>
<organism evidence="4 5">
    <name type="scientific">Corynebacterium deserti GIMN1.010</name>
    <dbReference type="NCBI Taxonomy" id="931089"/>
    <lineage>
        <taxon>Bacteria</taxon>
        <taxon>Bacillati</taxon>
        <taxon>Actinomycetota</taxon>
        <taxon>Actinomycetes</taxon>
        <taxon>Mycobacteriales</taxon>
        <taxon>Corynebacteriaceae</taxon>
        <taxon>Corynebacterium</taxon>
    </lineage>
</organism>
<feature type="region of interest" description="Disordered" evidence="1">
    <location>
        <begin position="29"/>
        <end position="92"/>
    </location>
</feature>
<proteinExistence type="predicted"/>
<dbReference type="RefSeq" id="WP_053545141.1">
    <property type="nucleotide sequence ID" value="NZ_CP009220.1"/>
</dbReference>
<sequence length="228" mass="23594">MSTLLSPTKQLLVVIASSALVLSGCSSNGNGSSASSAVVTETETAAPVTSTSQSTTNAPQPSPTTSQPTTSAASSSPSAQPLAPLGTPTRDAKMRTAEGEFDLSIRDIRVAEHSTFTRVVVELAGTGTPGWWVDWTEEPLQQASGLPVDVSGDSFLDLNIEGIGYPDQTAEPGIDFGDFSGAGLVEEANLTSIFEARAQILVGVSGPPRDYSVTLLENPTRVVVDLVD</sequence>
<accession>A0A0M4CMC3</accession>
<feature type="signal peptide" evidence="2">
    <location>
        <begin position="1"/>
        <end position="28"/>
    </location>
</feature>
<name>A0A0M4CMC3_9CORY</name>
<feature type="chain" id="PRO_5039395968" description="AMIN-like domain-containing protein" evidence="2">
    <location>
        <begin position="29"/>
        <end position="228"/>
    </location>
</feature>
<dbReference type="AlphaFoldDB" id="A0A0M4CMC3"/>
<keyword evidence="5" id="KW-1185">Reference proteome</keyword>
<dbReference type="Pfam" id="PF24837">
    <property type="entry name" value="AMIN-like"/>
    <property type="match status" value="1"/>
</dbReference>
<feature type="compositionally biased region" description="Low complexity" evidence="1">
    <location>
        <begin position="29"/>
        <end position="81"/>
    </location>
</feature>
<protein>
    <recommendedName>
        <fullName evidence="3">AMIN-like domain-containing protein</fullName>
    </recommendedName>
</protein>
<evidence type="ECO:0000259" key="3">
    <source>
        <dbReference type="Pfam" id="PF24837"/>
    </source>
</evidence>
<feature type="domain" description="AMIN-like" evidence="3">
    <location>
        <begin position="104"/>
        <end position="226"/>
    </location>
</feature>
<dbReference type="STRING" id="931089.CDES_08840"/>
<evidence type="ECO:0000313" key="4">
    <source>
        <dbReference type="EMBL" id="ALC06160.1"/>
    </source>
</evidence>
<keyword evidence="2" id="KW-0732">Signal</keyword>
<dbReference type="Proteomes" id="UP000068067">
    <property type="component" value="Chromosome"/>
</dbReference>
<dbReference type="EMBL" id="CP009220">
    <property type="protein sequence ID" value="ALC06160.1"/>
    <property type="molecule type" value="Genomic_DNA"/>
</dbReference>
<evidence type="ECO:0000256" key="1">
    <source>
        <dbReference type="SAM" id="MobiDB-lite"/>
    </source>
</evidence>
<dbReference type="PATRIC" id="fig|931089.4.peg.1780"/>
<evidence type="ECO:0000313" key="5">
    <source>
        <dbReference type="Proteomes" id="UP000068067"/>
    </source>
</evidence>
<dbReference type="KEGG" id="cdx:CDES_08840"/>
<dbReference type="InterPro" id="IPR056303">
    <property type="entry name" value="AMIN-like"/>
</dbReference>
<reference evidence="4 5" key="1">
    <citation type="submission" date="2014-08" db="EMBL/GenBank/DDBJ databases">
        <title>Complete genome sequence of Corynebacterium deserti GIMN1.010 (=DSM 45689), isolated from desert sand in western China.</title>
        <authorList>
            <person name="Ruckert C."/>
            <person name="Albersmeier A."/>
            <person name="Kalinowski J."/>
        </authorList>
    </citation>
    <scope>NUCLEOTIDE SEQUENCE [LARGE SCALE GENOMIC DNA]</scope>
    <source>
        <strain evidence="4 5">GIMN1.010</strain>
    </source>
</reference>